<comment type="subcellular location">
    <subcellularLocation>
        <location evidence="1">Cell membrane</location>
        <topology evidence="1">Multi-pass membrane protein</topology>
    </subcellularLocation>
</comment>
<evidence type="ECO:0000313" key="8">
    <source>
        <dbReference type="EMBL" id="MCJ7858420.1"/>
    </source>
</evidence>
<feature type="transmembrane region" description="Helical" evidence="6">
    <location>
        <begin position="145"/>
        <end position="172"/>
    </location>
</feature>
<dbReference type="PANTHER" id="PTHR23508:SF10">
    <property type="entry name" value="CARBOXYLIC ACID TRANSPORTER PROTEIN HOMOLOG"/>
    <property type="match status" value="1"/>
</dbReference>
<keyword evidence="4 6" id="KW-0472">Membrane</keyword>
<evidence type="ECO:0000256" key="5">
    <source>
        <dbReference type="SAM" id="MobiDB-lite"/>
    </source>
</evidence>
<feature type="domain" description="Major facilitator superfamily (MFS) profile" evidence="7">
    <location>
        <begin position="20"/>
        <end position="404"/>
    </location>
</feature>
<dbReference type="Gene3D" id="1.20.1250.20">
    <property type="entry name" value="MFS general substrate transporter like domains"/>
    <property type="match status" value="1"/>
</dbReference>
<proteinExistence type="predicted"/>
<dbReference type="InterPro" id="IPR036259">
    <property type="entry name" value="MFS_trans_sf"/>
</dbReference>
<keyword evidence="9" id="KW-1185">Reference proteome</keyword>
<feature type="transmembrane region" description="Helical" evidence="6">
    <location>
        <begin position="217"/>
        <end position="241"/>
    </location>
</feature>
<dbReference type="AlphaFoldDB" id="A0A9X2B258"/>
<feature type="transmembrane region" description="Helical" evidence="6">
    <location>
        <begin position="20"/>
        <end position="46"/>
    </location>
</feature>
<dbReference type="RefSeq" id="WP_244804145.1">
    <property type="nucleotide sequence ID" value="NZ_JALIEA010000012.1"/>
</dbReference>
<feature type="transmembrane region" description="Helical" evidence="6">
    <location>
        <begin position="346"/>
        <end position="369"/>
    </location>
</feature>
<protein>
    <submittedName>
        <fullName evidence="8">MFS transporter</fullName>
    </submittedName>
</protein>
<dbReference type="Proteomes" id="UP001139207">
    <property type="component" value="Unassembled WGS sequence"/>
</dbReference>
<evidence type="ECO:0000256" key="4">
    <source>
        <dbReference type="ARBA" id="ARBA00023136"/>
    </source>
</evidence>
<evidence type="ECO:0000256" key="1">
    <source>
        <dbReference type="ARBA" id="ARBA00004651"/>
    </source>
</evidence>
<accession>A0A9X2B258</accession>
<gene>
    <name evidence="8" type="ORF">MUN33_06785</name>
</gene>
<name>A0A9X2B258_9CORY</name>
<keyword evidence="3 6" id="KW-1133">Transmembrane helix</keyword>
<evidence type="ECO:0000256" key="6">
    <source>
        <dbReference type="SAM" id="Phobius"/>
    </source>
</evidence>
<feature type="transmembrane region" description="Helical" evidence="6">
    <location>
        <begin position="287"/>
        <end position="307"/>
    </location>
</feature>
<organism evidence="8 9">
    <name type="scientific">Corynebacterium kalidii</name>
    <dbReference type="NCBI Taxonomy" id="2931982"/>
    <lineage>
        <taxon>Bacteria</taxon>
        <taxon>Bacillati</taxon>
        <taxon>Actinomycetota</taxon>
        <taxon>Actinomycetes</taxon>
        <taxon>Mycobacteriales</taxon>
        <taxon>Corynebacteriaceae</taxon>
        <taxon>Corynebacterium</taxon>
    </lineage>
</organism>
<evidence type="ECO:0000259" key="7">
    <source>
        <dbReference type="PROSITE" id="PS50850"/>
    </source>
</evidence>
<dbReference type="GO" id="GO:0046943">
    <property type="term" value="F:carboxylic acid transmembrane transporter activity"/>
    <property type="evidence" value="ECO:0007669"/>
    <property type="project" value="TreeGrafter"/>
</dbReference>
<dbReference type="Pfam" id="PF07690">
    <property type="entry name" value="MFS_1"/>
    <property type="match status" value="1"/>
</dbReference>
<evidence type="ECO:0000256" key="3">
    <source>
        <dbReference type="ARBA" id="ARBA00022989"/>
    </source>
</evidence>
<feature type="transmembrane region" description="Helical" evidence="6">
    <location>
        <begin position="88"/>
        <end position="106"/>
    </location>
</feature>
<dbReference type="InterPro" id="IPR020846">
    <property type="entry name" value="MFS_dom"/>
</dbReference>
<feature type="transmembrane region" description="Helical" evidence="6">
    <location>
        <begin position="58"/>
        <end position="76"/>
    </location>
</feature>
<feature type="region of interest" description="Disordered" evidence="5">
    <location>
        <begin position="405"/>
        <end position="431"/>
    </location>
</feature>
<feature type="transmembrane region" description="Helical" evidence="6">
    <location>
        <begin position="112"/>
        <end position="133"/>
    </location>
</feature>
<feature type="transmembrane region" description="Helical" evidence="6">
    <location>
        <begin position="313"/>
        <end position="334"/>
    </location>
</feature>
<dbReference type="PROSITE" id="PS50850">
    <property type="entry name" value="MFS"/>
    <property type="match status" value="1"/>
</dbReference>
<dbReference type="SUPFAM" id="SSF103473">
    <property type="entry name" value="MFS general substrate transporter"/>
    <property type="match status" value="1"/>
</dbReference>
<feature type="transmembrane region" description="Helical" evidence="6">
    <location>
        <begin position="261"/>
        <end position="280"/>
    </location>
</feature>
<dbReference type="PANTHER" id="PTHR23508">
    <property type="entry name" value="CARBOXYLIC ACID TRANSPORTER PROTEIN HOMOLOG"/>
    <property type="match status" value="1"/>
</dbReference>
<dbReference type="EMBL" id="JALIEA010000012">
    <property type="protein sequence ID" value="MCJ7858420.1"/>
    <property type="molecule type" value="Genomic_DNA"/>
</dbReference>
<comment type="caution">
    <text evidence="8">The sequence shown here is derived from an EMBL/GenBank/DDBJ whole genome shotgun (WGS) entry which is preliminary data.</text>
</comment>
<feature type="transmembrane region" description="Helical" evidence="6">
    <location>
        <begin position="381"/>
        <end position="403"/>
    </location>
</feature>
<dbReference type="InterPro" id="IPR011701">
    <property type="entry name" value="MFS"/>
</dbReference>
<evidence type="ECO:0000256" key="2">
    <source>
        <dbReference type="ARBA" id="ARBA00022692"/>
    </source>
</evidence>
<keyword evidence="2 6" id="KW-0812">Transmembrane</keyword>
<sequence>MTTSAPGATGTRSPLSSTAVVALCMFVVVMEGYNLITFGITVPLLLDDPALGLDPATAGLIGGVVYAGGLVGILVSGPLADRWGRHRLMSVAVGVFAVGAVLVALAPNATVIGLARVLTGIGIGAAFTSAMTLARNHAAVNRASLVITLTTAGVPVGGVLASLFGIFLMPHWGWRSNYWAGAVLTLVILAVSLACHIREPEEVRNTTLSPSRRLTSLFAPSTRVVVIFVALASVVNLVTWLGLNAWLAEAMRSSGFSLTQALTLTFVLTGAAVVGSWFTATAGDRVGPARVAVVCAALTLAGLLGLLTEPASLVLAVIFVGLMGIGGHSTQNLISAAATNQVAPPLRGTVIAITNAMAYVGSFLGPVVGGRAFAAGGSPSLFALYAGCAAVCLAMTVGIVAGGRRTSRGTGHRGSGAGSLGPDDARIPDPA</sequence>
<dbReference type="GO" id="GO:0005886">
    <property type="term" value="C:plasma membrane"/>
    <property type="evidence" value="ECO:0007669"/>
    <property type="project" value="UniProtKB-SubCell"/>
</dbReference>
<feature type="transmembrane region" description="Helical" evidence="6">
    <location>
        <begin position="178"/>
        <end position="197"/>
    </location>
</feature>
<evidence type="ECO:0000313" key="9">
    <source>
        <dbReference type="Proteomes" id="UP001139207"/>
    </source>
</evidence>
<reference evidence="8" key="1">
    <citation type="submission" date="2022-04" db="EMBL/GenBank/DDBJ databases">
        <title>Corynebacterium kalidii LD5P10.</title>
        <authorList>
            <person name="Sun J.Q."/>
        </authorList>
    </citation>
    <scope>NUCLEOTIDE SEQUENCE</scope>
    <source>
        <strain evidence="8">LD5P10</strain>
    </source>
</reference>